<name>A0AAW1RDF1_9CHLO</name>
<protein>
    <recommendedName>
        <fullName evidence="4">F-box domain-containing protein</fullName>
    </recommendedName>
</protein>
<dbReference type="EMBL" id="JALJOS010000013">
    <property type="protein sequence ID" value="KAK9831625.1"/>
    <property type="molecule type" value="Genomic_DNA"/>
</dbReference>
<feature type="region of interest" description="Disordered" evidence="1">
    <location>
        <begin position="1"/>
        <end position="34"/>
    </location>
</feature>
<dbReference type="AlphaFoldDB" id="A0AAW1RDF1"/>
<reference evidence="2 3" key="1">
    <citation type="journal article" date="2024" name="Nat. Commun.">
        <title>Phylogenomics reveals the evolutionary origins of lichenization in chlorophyte algae.</title>
        <authorList>
            <person name="Puginier C."/>
            <person name="Libourel C."/>
            <person name="Otte J."/>
            <person name="Skaloud P."/>
            <person name="Haon M."/>
            <person name="Grisel S."/>
            <person name="Petersen M."/>
            <person name="Berrin J.G."/>
            <person name="Delaux P.M."/>
            <person name="Dal Grande F."/>
            <person name="Keller J."/>
        </authorList>
    </citation>
    <scope>NUCLEOTIDE SEQUENCE [LARGE SCALE GENOMIC DNA]</scope>
    <source>
        <strain evidence="2 3">SAG 2145</strain>
    </source>
</reference>
<evidence type="ECO:0000313" key="3">
    <source>
        <dbReference type="Proteomes" id="UP001438707"/>
    </source>
</evidence>
<evidence type="ECO:0000313" key="2">
    <source>
        <dbReference type="EMBL" id="KAK9831625.1"/>
    </source>
</evidence>
<keyword evidence="3" id="KW-1185">Reference proteome</keyword>
<feature type="compositionally biased region" description="Basic residues" evidence="1">
    <location>
        <begin position="1"/>
        <end position="19"/>
    </location>
</feature>
<comment type="caution">
    <text evidence="2">The sequence shown here is derived from an EMBL/GenBank/DDBJ whole genome shotgun (WGS) entry which is preliminary data.</text>
</comment>
<accession>A0AAW1RDF1</accession>
<evidence type="ECO:0000256" key="1">
    <source>
        <dbReference type="SAM" id="MobiDB-lite"/>
    </source>
</evidence>
<organism evidence="2 3">
    <name type="scientific">Apatococcus lobatus</name>
    <dbReference type="NCBI Taxonomy" id="904363"/>
    <lineage>
        <taxon>Eukaryota</taxon>
        <taxon>Viridiplantae</taxon>
        <taxon>Chlorophyta</taxon>
        <taxon>core chlorophytes</taxon>
        <taxon>Trebouxiophyceae</taxon>
        <taxon>Chlorellales</taxon>
        <taxon>Chlorellaceae</taxon>
        <taxon>Apatococcus</taxon>
    </lineage>
</organism>
<sequence length="324" mass="34962">MGRTKNSVRPRKGTRTSSRRKPEPQHSSNCYDRRGRLAKKKGPAFLLWHTLPEGPLLRVFELVYEETGGNDELRSAALVCRAWREAAQEILLGDTAASRPHRAPLLSASEVSEPKQTLTTCRAVVLEPSRSISSGNEACSKRRAIPTQHLPFNPLATAKVPARGLGAPWNVAPARAQLPGLEQGVGEDVSQGGGRAPTLSPPHSPLFQAKLAPVKGSTQTLGLLLRSQQRVLNAIKAMKRALACKSLVQPAPQVPLLQMKLGPALAGLYTVNPPRVGAGRSAYAKFLTLIQAHQMESSGYLWESPRFQNDVANADDDQCSAVAS</sequence>
<dbReference type="Proteomes" id="UP001438707">
    <property type="component" value="Unassembled WGS sequence"/>
</dbReference>
<evidence type="ECO:0008006" key="4">
    <source>
        <dbReference type="Google" id="ProtNLM"/>
    </source>
</evidence>
<proteinExistence type="predicted"/>
<gene>
    <name evidence="2" type="ORF">WJX74_003156</name>
</gene>